<evidence type="ECO:0008006" key="4">
    <source>
        <dbReference type="Google" id="ProtNLM"/>
    </source>
</evidence>
<name>A0AAD5YFV3_9APHY</name>
<comment type="caution">
    <text evidence="2">The sequence shown here is derived from an EMBL/GenBank/DDBJ whole genome shotgun (WGS) entry which is preliminary data.</text>
</comment>
<organism evidence="2 3">
    <name type="scientific">Meripilus lineatus</name>
    <dbReference type="NCBI Taxonomy" id="2056292"/>
    <lineage>
        <taxon>Eukaryota</taxon>
        <taxon>Fungi</taxon>
        <taxon>Dikarya</taxon>
        <taxon>Basidiomycota</taxon>
        <taxon>Agaricomycotina</taxon>
        <taxon>Agaricomycetes</taxon>
        <taxon>Polyporales</taxon>
        <taxon>Meripilaceae</taxon>
        <taxon>Meripilus</taxon>
    </lineage>
</organism>
<evidence type="ECO:0000313" key="3">
    <source>
        <dbReference type="Proteomes" id="UP001212997"/>
    </source>
</evidence>
<keyword evidence="3" id="KW-1185">Reference proteome</keyword>
<reference evidence="2" key="1">
    <citation type="submission" date="2022-07" db="EMBL/GenBank/DDBJ databases">
        <title>Genome Sequence of Physisporinus lineatus.</title>
        <authorList>
            <person name="Buettner E."/>
        </authorList>
    </citation>
    <scope>NUCLEOTIDE SEQUENCE</scope>
    <source>
        <strain evidence="2">VT162</strain>
    </source>
</reference>
<dbReference type="AlphaFoldDB" id="A0AAD5YFV3"/>
<proteinExistence type="predicted"/>
<dbReference type="InterPro" id="IPR036047">
    <property type="entry name" value="F-box-like_dom_sf"/>
</dbReference>
<protein>
    <recommendedName>
        <fullName evidence="4">F-box domain-containing protein</fullName>
    </recommendedName>
</protein>
<evidence type="ECO:0000256" key="1">
    <source>
        <dbReference type="SAM" id="Coils"/>
    </source>
</evidence>
<accession>A0AAD5YFV3</accession>
<feature type="coiled-coil region" evidence="1">
    <location>
        <begin position="22"/>
        <end position="67"/>
    </location>
</feature>
<gene>
    <name evidence="2" type="ORF">NLI96_g8827</name>
</gene>
<keyword evidence="1" id="KW-0175">Coiled coil</keyword>
<evidence type="ECO:0000313" key="2">
    <source>
        <dbReference type="EMBL" id="KAJ3479776.1"/>
    </source>
</evidence>
<dbReference type="Proteomes" id="UP001212997">
    <property type="component" value="Unassembled WGS sequence"/>
</dbReference>
<sequence>MSFLTFPEPPTQATIADARRHLAVQQSSISDISQKIQEAEESLARIIEESRCSIRELQRDKAALDENLAVTLAYLSPMRRLPHEILRQIFLFNFEEYPCCAWVLAAVCSLWRTLVLSMPKLWSRGSSIRTNHSFQSQSCHDPPTHITIRLTLMHRPSLQIRLVTTQDAPADTIRLWLERSGRSIPLDIEIFLQFPHNENSNSTPRRRRLSTGSVAVEWNTGWNQAWAVPTPPPPPGGIAPGTGTGTTYVHVPPPGAGFILHSLSVQNG</sequence>
<dbReference type="EMBL" id="JANAWD010000417">
    <property type="protein sequence ID" value="KAJ3479776.1"/>
    <property type="molecule type" value="Genomic_DNA"/>
</dbReference>
<dbReference type="SUPFAM" id="SSF81383">
    <property type="entry name" value="F-box domain"/>
    <property type="match status" value="1"/>
</dbReference>